<evidence type="ECO:0000256" key="1">
    <source>
        <dbReference type="SAM" id="MobiDB-lite"/>
    </source>
</evidence>
<evidence type="ECO:0000313" key="2">
    <source>
        <dbReference type="EMBL" id="OBV11106.1"/>
    </source>
</evidence>
<evidence type="ECO:0000313" key="3">
    <source>
        <dbReference type="Proteomes" id="UP000092484"/>
    </source>
</evidence>
<reference evidence="2 3" key="1">
    <citation type="submission" date="2016-06" db="EMBL/GenBank/DDBJ databases">
        <title>Genome sequence of Porphyrobacter dokdonensis DSW-74.</title>
        <authorList>
            <person name="Kim J.F."/>
            <person name="Song J.Y."/>
        </authorList>
    </citation>
    <scope>NUCLEOTIDE SEQUENCE [LARGE SCALE GENOMIC DNA]</scope>
    <source>
        <strain evidence="2 3">DSW-74</strain>
    </source>
</reference>
<dbReference type="AlphaFoldDB" id="A0A1A7BHB1"/>
<proteinExistence type="predicted"/>
<accession>A0A1A7BHB1</accession>
<name>A0A1A7BHB1_9SPHN</name>
<dbReference type="STRING" id="1300349.I603_1514"/>
<dbReference type="EMBL" id="LZYB01000003">
    <property type="protein sequence ID" value="OBV11106.1"/>
    <property type="molecule type" value="Genomic_DNA"/>
</dbReference>
<dbReference type="Proteomes" id="UP000092484">
    <property type="component" value="Unassembled WGS sequence"/>
</dbReference>
<organism evidence="2 3">
    <name type="scientific">Erythrobacter dokdonensis DSW-74</name>
    <dbReference type="NCBI Taxonomy" id="1300349"/>
    <lineage>
        <taxon>Bacteria</taxon>
        <taxon>Pseudomonadati</taxon>
        <taxon>Pseudomonadota</taxon>
        <taxon>Alphaproteobacteria</taxon>
        <taxon>Sphingomonadales</taxon>
        <taxon>Erythrobacteraceae</taxon>
        <taxon>Erythrobacter/Porphyrobacter group</taxon>
        <taxon>Erythrobacter</taxon>
    </lineage>
</organism>
<sequence>MFVSGVVKTLGDGVSHGKGPICQIPVSALCKHWGSQGDARSTAGDLGTSGRGRPLMPGFGPSCRQEAHLAMGLREAIFPD</sequence>
<feature type="region of interest" description="Disordered" evidence="1">
    <location>
        <begin position="40"/>
        <end position="59"/>
    </location>
</feature>
<protein>
    <submittedName>
        <fullName evidence="2">Uncharacterized protein</fullName>
    </submittedName>
</protein>
<keyword evidence="3" id="KW-1185">Reference proteome</keyword>
<gene>
    <name evidence="2" type="ORF">I603_1514</name>
</gene>
<comment type="caution">
    <text evidence="2">The sequence shown here is derived from an EMBL/GenBank/DDBJ whole genome shotgun (WGS) entry which is preliminary data.</text>
</comment>